<proteinExistence type="predicted"/>
<organism evidence="2 3">
    <name type="scientific">Calocera cornea HHB12733</name>
    <dbReference type="NCBI Taxonomy" id="1353952"/>
    <lineage>
        <taxon>Eukaryota</taxon>
        <taxon>Fungi</taxon>
        <taxon>Dikarya</taxon>
        <taxon>Basidiomycota</taxon>
        <taxon>Agaricomycotina</taxon>
        <taxon>Dacrymycetes</taxon>
        <taxon>Dacrymycetales</taxon>
        <taxon>Dacrymycetaceae</taxon>
        <taxon>Calocera</taxon>
    </lineage>
</organism>
<dbReference type="EMBL" id="KV423936">
    <property type="protein sequence ID" value="KZT59867.1"/>
    <property type="molecule type" value="Genomic_DNA"/>
</dbReference>
<reference evidence="2 3" key="1">
    <citation type="journal article" date="2016" name="Mol. Biol. Evol.">
        <title>Comparative Genomics of Early-Diverging Mushroom-Forming Fungi Provides Insights into the Origins of Lignocellulose Decay Capabilities.</title>
        <authorList>
            <person name="Nagy L.G."/>
            <person name="Riley R."/>
            <person name="Tritt A."/>
            <person name="Adam C."/>
            <person name="Daum C."/>
            <person name="Floudas D."/>
            <person name="Sun H."/>
            <person name="Yadav J.S."/>
            <person name="Pangilinan J."/>
            <person name="Larsson K.H."/>
            <person name="Matsuura K."/>
            <person name="Barry K."/>
            <person name="Labutti K."/>
            <person name="Kuo R."/>
            <person name="Ohm R.A."/>
            <person name="Bhattacharya S.S."/>
            <person name="Shirouzu T."/>
            <person name="Yoshinaga Y."/>
            <person name="Martin F.M."/>
            <person name="Grigoriev I.V."/>
            <person name="Hibbett D.S."/>
        </authorList>
    </citation>
    <scope>NUCLEOTIDE SEQUENCE [LARGE SCALE GENOMIC DNA]</scope>
    <source>
        <strain evidence="2 3">HHB12733</strain>
    </source>
</reference>
<dbReference type="AlphaFoldDB" id="A0A165HXB3"/>
<dbReference type="OrthoDB" id="2873829at2759"/>
<gene>
    <name evidence="2" type="ORF">CALCODRAFT_481170</name>
</gene>
<name>A0A165HXB3_9BASI</name>
<feature type="region of interest" description="Disordered" evidence="1">
    <location>
        <begin position="1"/>
        <end position="54"/>
    </location>
</feature>
<evidence type="ECO:0000256" key="1">
    <source>
        <dbReference type="SAM" id="MobiDB-lite"/>
    </source>
</evidence>
<dbReference type="InParanoid" id="A0A165HXB3"/>
<evidence type="ECO:0000313" key="2">
    <source>
        <dbReference type="EMBL" id="KZT59867.1"/>
    </source>
</evidence>
<dbReference type="Proteomes" id="UP000076842">
    <property type="component" value="Unassembled WGS sequence"/>
</dbReference>
<protein>
    <submittedName>
        <fullName evidence="2">Uncharacterized protein</fullName>
    </submittedName>
</protein>
<accession>A0A165HXB3</accession>
<evidence type="ECO:0000313" key="3">
    <source>
        <dbReference type="Proteomes" id="UP000076842"/>
    </source>
</evidence>
<feature type="compositionally biased region" description="Basic and acidic residues" evidence="1">
    <location>
        <begin position="19"/>
        <end position="36"/>
    </location>
</feature>
<keyword evidence="3" id="KW-1185">Reference proteome</keyword>
<sequence>MAPTPTSKRRSTAVIDPAEDNHRKQRARVDHDHDSFTHQSDGNNSGEDKANEQKSSIAAHVANMDEPTLEDPLNLRNSGLNAEFITRISGIREYKDINRGVYYVTHVPDDLKFGKEYLFDMSNFLVRPDNHAVVVWIVGRLVSALFQYEDGAWPEQAYITFTPLVKEDMRSATWLCNHYAMPQQDTELNPFGTLFAGKFLKRYGSEKPPVQFRSAYDATSCMKKKKEMKPYNPAKLKQDDIVLAELRVRKRHEAHTSDVEKASRPYKISFQLDALSVLFVAPERDEDTGVPISF</sequence>